<evidence type="ECO:0000256" key="4">
    <source>
        <dbReference type="RuleBase" id="RU361185"/>
    </source>
</evidence>
<dbReference type="CDD" id="cd06604">
    <property type="entry name" value="GH31_glucosidase_II_MalA"/>
    <property type="match status" value="1"/>
</dbReference>
<dbReference type="EMBL" id="JBAMMX010000008">
    <property type="protein sequence ID" value="KAK6934861.1"/>
    <property type="molecule type" value="Genomic_DNA"/>
</dbReference>
<keyword evidence="3 4" id="KW-0326">Glycosidase</keyword>
<evidence type="ECO:0000256" key="2">
    <source>
        <dbReference type="ARBA" id="ARBA00022801"/>
    </source>
</evidence>
<evidence type="ECO:0000313" key="9">
    <source>
        <dbReference type="Proteomes" id="UP001370490"/>
    </source>
</evidence>
<dbReference type="InterPro" id="IPR017853">
    <property type="entry name" value="GH"/>
</dbReference>
<feature type="domain" description="Glycosyl hydrolase family 31 C-terminal" evidence="7">
    <location>
        <begin position="289"/>
        <end position="365"/>
    </location>
</feature>
<name>A0AAN8ZE83_9MAGN</name>
<evidence type="ECO:0000259" key="6">
    <source>
        <dbReference type="Pfam" id="PF17137"/>
    </source>
</evidence>
<dbReference type="InterPro" id="IPR048395">
    <property type="entry name" value="Glyco_hydro_31_C"/>
</dbReference>
<accession>A0AAN8ZE83</accession>
<dbReference type="InterPro" id="IPR013780">
    <property type="entry name" value="Glyco_hydro_b"/>
</dbReference>
<evidence type="ECO:0008006" key="10">
    <source>
        <dbReference type="Google" id="ProtNLM"/>
    </source>
</evidence>
<feature type="domain" description="Glycoside hydrolase family 31 TIM barrel" evidence="5">
    <location>
        <begin position="3"/>
        <end position="281"/>
    </location>
</feature>
<dbReference type="Pfam" id="PF21365">
    <property type="entry name" value="Glyco_hydro_31_3rd"/>
    <property type="match status" value="1"/>
</dbReference>
<dbReference type="Pfam" id="PF17137">
    <property type="entry name" value="DUF5110"/>
    <property type="match status" value="1"/>
</dbReference>
<evidence type="ECO:0000259" key="7">
    <source>
        <dbReference type="Pfam" id="PF21365"/>
    </source>
</evidence>
<dbReference type="PANTHER" id="PTHR22762">
    <property type="entry name" value="ALPHA-GLUCOSIDASE"/>
    <property type="match status" value="1"/>
</dbReference>
<organism evidence="8 9">
    <name type="scientific">Dillenia turbinata</name>
    <dbReference type="NCBI Taxonomy" id="194707"/>
    <lineage>
        <taxon>Eukaryota</taxon>
        <taxon>Viridiplantae</taxon>
        <taxon>Streptophyta</taxon>
        <taxon>Embryophyta</taxon>
        <taxon>Tracheophyta</taxon>
        <taxon>Spermatophyta</taxon>
        <taxon>Magnoliopsida</taxon>
        <taxon>eudicotyledons</taxon>
        <taxon>Gunneridae</taxon>
        <taxon>Pentapetalae</taxon>
        <taxon>Dilleniales</taxon>
        <taxon>Dilleniaceae</taxon>
        <taxon>Dillenia</taxon>
    </lineage>
</organism>
<dbReference type="Proteomes" id="UP001370490">
    <property type="component" value="Unassembled WGS sequence"/>
</dbReference>
<evidence type="ECO:0000259" key="5">
    <source>
        <dbReference type="Pfam" id="PF01055"/>
    </source>
</evidence>
<dbReference type="PANTHER" id="PTHR22762:SF120">
    <property type="entry name" value="HETEROGLYCAN GLUCOSIDASE 1"/>
    <property type="match status" value="1"/>
</dbReference>
<gene>
    <name evidence="8" type="ORF">RJ641_035016</name>
</gene>
<dbReference type="InterPro" id="IPR000322">
    <property type="entry name" value="Glyco_hydro_31_TIM"/>
</dbReference>
<dbReference type="InterPro" id="IPR030458">
    <property type="entry name" value="Glyco_hydro_31_AS"/>
</dbReference>
<dbReference type="GO" id="GO:0004553">
    <property type="term" value="F:hydrolase activity, hydrolyzing O-glycosyl compounds"/>
    <property type="evidence" value="ECO:0007669"/>
    <property type="project" value="InterPro"/>
</dbReference>
<evidence type="ECO:0000256" key="3">
    <source>
        <dbReference type="ARBA" id="ARBA00023295"/>
    </source>
</evidence>
<protein>
    <recommendedName>
        <fullName evidence="10">DUF5110 domain-containing protein</fullName>
    </recommendedName>
</protein>
<evidence type="ECO:0000256" key="1">
    <source>
        <dbReference type="ARBA" id="ARBA00007806"/>
    </source>
</evidence>
<evidence type="ECO:0000313" key="8">
    <source>
        <dbReference type="EMBL" id="KAK6934861.1"/>
    </source>
</evidence>
<comment type="caution">
    <text evidence="8">The sequence shown here is derived from an EMBL/GenBank/DDBJ whole genome shotgun (WGS) entry which is preliminary data.</text>
</comment>
<dbReference type="SUPFAM" id="SSF51445">
    <property type="entry name" value="(Trans)glycosidases"/>
    <property type="match status" value="1"/>
</dbReference>
<dbReference type="GO" id="GO:0005975">
    <property type="term" value="P:carbohydrate metabolic process"/>
    <property type="evidence" value="ECO:0007669"/>
    <property type="project" value="InterPro"/>
</dbReference>
<sequence>MTDLNFCQEHFPDPRALVSKLHQCGFKAIWMLDPGIKEEKGYFVYDSGSENDVWIQKPDGRPFVGEVWPGPCVFPDFTQAKTRTWWANLVKDFISNGVDGIWNDMNEPTVFKVMTKTMPESNIHRGDAILGGCQSHLHYHNVYGMLMARSTYEGMKLANQDKRPFVLTRAGFIGSQRYAATWTGDNLSNWEHLHMSISMVLQLGLSGQPLSGPDIGGFGGNATPRLFGRWMGVGAMLPFCRGHSENDTNDHEPWSFGEECEEVCRLALKRRYHLIPHIYTLFYMAHTTGTPVAVPIFFADPKDPSLRRHENSFLLGPVLVYASSYPDQGSEDMLAVLPSGIWLNFDFDDSHPDLPSLYLKGGSVIPLGPPHQHVGEAKPNDDLTLLVALDENGKAEGLLFEDDGDGYDFTKGGYLLTYYAAECVSSTITVSISKTEGLWQRPKRRLHVLILLGEGATLDAWGTDGEVLQVIMPSEKEVSGLVSASKEHYKARIEINLAEKLFSSLSLGTEISKSPNELKRGAWILKVVPWVGGRIIAMMLVSSGAQWLHSGIEINGYEEYSGTEYRSAGCTEEYSVIK</sequence>
<reference evidence="8 9" key="1">
    <citation type="submission" date="2023-12" db="EMBL/GenBank/DDBJ databases">
        <title>A high-quality genome assembly for Dillenia turbinata (Dilleniales).</title>
        <authorList>
            <person name="Chanderbali A."/>
        </authorList>
    </citation>
    <scope>NUCLEOTIDE SEQUENCE [LARGE SCALE GENOMIC DNA]</scope>
    <source>
        <strain evidence="8">LSX21</strain>
        <tissue evidence="8">Leaf</tissue>
    </source>
</reference>
<proteinExistence type="inferred from homology"/>
<keyword evidence="9" id="KW-1185">Reference proteome</keyword>
<dbReference type="Gene3D" id="3.20.20.80">
    <property type="entry name" value="Glycosidases"/>
    <property type="match status" value="1"/>
</dbReference>
<dbReference type="PROSITE" id="PS00129">
    <property type="entry name" value="GLYCOSYL_HYDROL_F31_1"/>
    <property type="match status" value="1"/>
</dbReference>
<keyword evidence="2 4" id="KW-0378">Hydrolase</keyword>
<dbReference type="InterPro" id="IPR033403">
    <property type="entry name" value="DUF5110"/>
</dbReference>
<comment type="similarity">
    <text evidence="1 4">Belongs to the glycosyl hydrolase 31 family.</text>
</comment>
<feature type="domain" description="DUF5110" evidence="6">
    <location>
        <begin position="383"/>
        <end position="450"/>
    </location>
</feature>
<dbReference type="Pfam" id="PF01055">
    <property type="entry name" value="Glyco_hydro_31_2nd"/>
    <property type="match status" value="1"/>
</dbReference>
<dbReference type="Gene3D" id="2.60.40.1180">
    <property type="entry name" value="Golgi alpha-mannosidase II"/>
    <property type="match status" value="2"/>
</dbReference>
<dbReference type="AlphaFoldDB" id="A0AAN8ZE83"/>